<dbReference type="OrthoDB" id="10062880at2759"/>
<evidence type="ECO:0000256" key="1">
    <source>
        <dbReference type="SAM" id="MobiDB-lite"/>
    </source>
</evidence>
<name>A0A8B8A1B1_ACAPL</name>
<sequence>MELLEDLAEGGSPIPDYSSIHGFLRKWGVEQLLGLFEEHKIDLEVLPLLDEQTVTELIPQIGVRMKFLNGWRREFQQDKQEPTLRHADSFSTLDIDEVCNTSTCTSRSTSIVMPCSRPDTGSVSSMSSVCTPQPPKKKCRVQAIDARAILQTTVAGRDIITHLEKNKCLTKTYRCKMTALLVGHLIDNYGLKPCAYEKQALAESIIRDFPFLKDPEGTGYDAWYTKGAAKRPATGYLEERLRYVRKTMLKVETSPSAESLSSDKDSPERSQDEEEDIAGMTSWLQENSEPEHKVRDYMAKTAGHRQQLIHQKKVPLAEILQQYPRILDAAMILQDFDLGCYSDAADKLLEKWGQLSDHIILYASVMNSAWKELIGMPHLDSSILSAEEKSHLALYLLAFLLGGRARGGRRGGRFAINMESFIDLQPAVTNVAEYLNSIKSSERPQPYILALVTTNRLLPTQSFLIIERKAIEMPSLLKTVDLAFKSHYVFNVTYQPQVQNVWDFLQCVVYELPGLARPIVRDMRAFLRRQLSTQA</sequence>
<evidence type="ECO:0000313" key="3">
    <source>
        <dbReference type="RefSeq" id="XP_022111533.1"/>
    </source>
</evidence>
<dbReference type="RefSeq" id="XP_022111533.1">
    <property type="nucleotide sequence ID" value="XM_022255841.1"/>
</dbReference>
<protein>
    <submittedName>
        <fullName evidence="3">Uncharacterized protein LOC110990748 isoform X1</fullName>
    </submittedName>
</protein>
<gene>
    <name evidence="3" type="primary">LOC110990748</name>
</gene>
<dbReference type="OMA" id="ENSEPEH"/>
<feature type="region of interest" description="Disordered" evidence="1">
    <location>
        <begin position="254"/>
        <end position="276"/>
    </location>
</feature>
<dbReference type="KEGG" id="aplc:110990748"/>
<evidence type="ECO:0000313" key="2">
    <source>
        <dbReference type="Proteomes" id="UP000694845"/>
    </source>
</evidence>
<dbReference type="PANTHER" id="PTHR31025">
    <property type="entry name" value="SI:CH211-196P9.1-RELATED"/>
    <property type="match status" value="1"/>
</dbReference>
<dbReference type="GeneID" id="110990748"/>
<reference evidence="3" key="1">
    <citation type="submission" date="2025-08" db="UniProtKB">
        <authorList>
            <consortium name="RefSeq"/>
        </authorList>
    </citation>
    <scope>IDENTIFICATION</scope>
</reference>
<dbReference type="Proteomes" id="UP000694845">
    <property type="component" value="Unplaced"/>
</dbReference>
<dbReference type="InterPro" id="IPR013761">
    <property type="entry name" value="SAM/pointed_sf"/>
</dbReference>
<proteinExistence type="predicted"/>
<keyword evidence="2" id="KW-1185">Reference proteome</keyword>
<dbReference type="Gene3D" id="1.10.150.50">
    <property type="entry name" value="Transcription Factor, Ets-1"/>
    <property type="match status" value="1"/>
</dbReference>
<dbReference type="AlphaFoldDB" id="A0A8B8A1B1"/>
<dbReference type="SUPFAM" id="SSF47769">
    <property type="entry name" value="SAM/Pointed domain"/>
    <property type="match status" value="1"/>
</dbReference>
<organism evidence="2 3">
    <name type="scientific">Acanthaster planci</name>
    <name type="common">Crown-of-thorns starfish</name>
    <dbReference type="NCBI Taxonomy" id="133434"/>
    <lineage>
        <taxon>Eukaryota</taxon>
        <taxon>Metazoa</taxon>
        <taxon>Echinodermata</taxon>
        <taxon>Eleutherozoa</taxon>
        <taxon>Asterozoa</taxon>
        <taxon>Asteroidea</taxon>
        <taxon>Valvatacea</taxon>
        <taxon>Valvatida</taxon>
        <taxon>Acanthasteridae</taxon>
        <taxon>Acanthaster</taxon>
    </lineage>
</organism>
<feature type="compositionally biased region" description="Basic and acidic residues" evidence="1">
    <location>
        <begin position="261"/>
        <end position="270"/>
    </location>
</feature>
<accession>A0A8B8A1B1</accession>
<dbReference type="PANTHER" id="PTHR31025:SF9">
    <property type="entry name" value="SI:DKEY-286J15.1"/>
    <property type="match status" value="1"/>
</dbReference>